<evidence type="ECO:0000313" key="4">
    <source>
        <dbReference type="Proteomes" id="UP000823604"/>
    </source>
</evidence>
<dbReference type="Proteomes" id="UP000823604">
    <property type="component" value="Unassembled WGS sequence"/>
</dbReference>
<reference evidence="3" key="2">
    <citation type="journal article" date="2021" name="PeerJ">
        <title>Extensive microbial diversity within the chicken gut microbiome revealed by metagenomics and culture.</title>
        <authorList>
            <person name="Gilroy R."/>
            <person name="Ravi A."/>
            <person name="Getino M."/>
            <person name="Pursley I."/>
            <person name="Horton D.L."/>
            <person name="Alikhan N.F."/>
            <person name="Baker D."/>
            <person name="Gharbi K."/>
            <person name="Hall N."/>
            <person name="Watson M."/>
            <person name="Adriaenssens E.M."/>
            <person name="Foster-Nyarko E."/>
            <person name="Jarju S."/>
            <person name="Secka A."/>
            <person name="Antonio M."/>
            <person name="Oren A."/>
            <person name="Chaudhuri R.R."/>
            <person name="La Ragione R."/>
            <person name="Hildebrand F."/>
            <person name="Pallen M.J."/>
        </authorList>
    </citation>
    <scope>NUCLEOTIDE SEQUENCE</scope>
    <source>
        <strain evidence="3">B1-8020</strain>
    </source>
</reference>
<comment type="caution">
    <text evidence="3">The sequence shown here is derived from an EMBL/GenBank/DDBJ whole genome shotgun (WGS) entry which is preliminary data.</text>
</comment>
<gene>
    <name evidence="3" type="ORF">IAB81_07505</name>
</gene>
<feature type="domain" description="Lipocalin-like" evidence="2">
    <location>
        <begin position="33"/>
        <end position="146"/>
    </location>
</feature>
<dbReference type="Gene3D" id="2.40.128.340">
    <property type="match status" value="1"/>
</dbReference>
<name>A0A9D9IL14_9BACT</name>
<accession>A0A9D9IL14</accession>
<reference evidence="3" key="1">
    <citation type="submission" date="2020-10" db="EMBL/GenBank/DDBJ databases">
        <authorList>
            <person name="Gilroy R."/>
        </authorList>
    </citation>
    <scope>NUCLEOTIDE SEQUENCE</scope>
    <source>
        <strain evidence="3">B1-8020</strain>
    </source>
</reference>
<dbReference type="EMBL" id="JADIMA010000074">
    <property type="protein sequence ID" value="MBO8473454.1"/>
    <property type="molecule type" value="Genomic_DNA"/>
</dbReference>
<evidence type="ECO:0000256" key="1">
    <source>
        <dbReference type="SAM" id="SignalP"/>
    </source>
</evidence>
<organism evidence="3 4">
    <name type="scientific">Candidatus Merdivivens pullicola</name>
    <dbReference type="NCBI Taxonomy" id="2840872"/>
    <lineage>
        <taxon>Bacteria</taxon>
        <taxon>Pseudomonadati</taxon>
        <taxon>Bacteroidota</taxon>
        <taxon>Bacteroidia</taxon>
        <taxon>Bacteroidales</taxon>
        <taxon>Muribaculaceae</taxon>
        <taxon>Muribaculaceae incertae sedis</taxon>
        <taxon>Candidatus Merdivivens</taxon>
    </lineage>
</organism>
<dbReference type="InterPro" id="IPR024311">
    <property type="entry name" value="Lipocalin-like"/>
</dbReference>
<protein>
    <recommendedName>
        <fullName evidence="2">Lipocalin-like domain-containing protein</fullName>
    </recommendedName>
</protein>
<keyword evidence="1" id="KW-0732">Signal</keyword>
<evidence type="ECO:0000259" key="2">
    <source>
        <dbReference type="Pfam" id="PF13944"/>
    </source>
</evidence>
<sequence>MRPDKFLILAAAAVFAAVSCNKANEGADPSESVAGTYAGYATAEFQYSPDPMVSEAQTLTITSTGEGTVSVNYVSDTWGEFTVNDAQVTGNGGAFSIEGEGSTLMGMQPGSEQEYPCTFTGTVSEDRADYSFVFNVPAVMGGLKITFLPENE</sequence>
<dbReference type="PROSITE" id="PS51257">
    <property type="entry name" value="PROKAR_LIPOPROTEIN"/>
    <property type="match status" value="1"/>
</dbReference>
<proteinExistence type="predicted"/>
<dbReference type="AlphaFoldDB" id="A0A9D9IL14"/>
<dbReference type="Pfam" id="PF13944">
    <property type="entry name" value="Calycin_like"/>
    <property type="match status" value="1"/>
</dbReference>
<evidence type="ECO:0000313" key="3">
    <source>
        <dbReference type="EMBL" id="MBO8473454.1"/>
    </source>
</evidence>
<feature type="signal peptide" evidence="1">
    <location>
        <begin position="1"/>
        <end position="23"/>
    </location>
</feature>
<feature type="chain" id="PRO_5038986475" description="Lipocalin-like domain-containing protein" evidence="1">
    <location>
        <begin position="24"/>
        <end position="152"/>
    </location>
</feature>